<geneLocation type="plasmid" evidence="1">
    <name>p17-15-vir-like</name>
</geneLocation>
<evidence type="ECO:0000313" key="1">
    <source>
        <dbReference type="EMBL" id="QTX14203.1"/>
    </source>
</evidence>
<dbReference type="AlphaFoldDB" id="A0A8B0SPN1"/>
<organism evidence="1">
    <name type="scientific">Klebsiella pneumoniae</name>
    <dbReference type="NCBI Taxonomy" id="573"/>
    <lineage>
        <taxon>Bacteria</taxon>
        <taxon>Pseudomonadati</taxon>
        <taxon>Pseudomonadota</taxon>
        <taxon>Gammaproteobacteria</taxon>
        <taxon>Enterobacterales</taxon>
        <taxon>Enterobacteriaceae</taxon>
        <taxon>Klebsiella/Raoultella group</taxon>
        <taxon>Klebsiella</taxon>
        <taxon>Klebsiella pneumoniae complex</taxon>
    </lineage>
</organism>
<protein>
    <submittedName>
        <fullName evidence="1">Uncharacterized protein</fullName>
    </submittedName>
</protein>
<proteinExistence type="predicted"/>
<keyword evidence="1" id="KW-0614">Plasmid</keyword>
<name>A0A8B0SPN1_KLEPN</name>
<sequence>MRKRKSAPQDKKIRMLYSVKSSVSGSRFISCSSNVTY</sequence>
<accession>A0A8B0SPN1</accession>
<dbReference type="EMBL" id="MN956836">
    <property type="protein sequence ID" value="QTX14203.1"/>
    <property type="molecule type" value="Genomic_DNA"/>
</dbReference>
<reference evidence="1" key="1">
    <citation type="submission" date="2020-01" db="EMBL/GenBank/DDBJ databases">
        <authorList>
            <person name="Qin S."/>
        </authorList>
    </citation>
    <scope>NUCLEOTIDE SEQUENCE</scope>
    <source>
        <strain evidence="1">CVir17-16-YZ6g</strain>
        <plasmid evidence="1">p17-15-vir-like</plasmid>
    </source>
</reference>